<dbReference type="PROSITE" id="PS50011">
    <property type="entry name" value="PROTEIN_KINASE_DOM"/>
    <property type="match status" value="1"/>
</dbReference>
<dbReference type="InterPro" id="IPR046959">
    <property type="entry name" value="PRK1-6/SRF4-like"/>
</dbReference>
<dbReference type="Pfam" id="PF00560">
    <property type="entry name" value="LRR_1"/>
    <property type="match status" value="1"/>
</dbReference>
<dbReference type="AlphaFoldDB" id="A0A5N6RNI5"/>
<dbReference type="Pfam" id="PF13855">
    <property type="entry name" value="LRR_8"/>
    <property type="match status" value="1"/>
</dbReference>
<dbReference type="Proteomes" id="UP000327013">
    <property type="component" value="Chromosome 7"/>
</dbReference>
<evidence type="ECO:0000256" key="4">
    <source>
        <dbReference type="ARBA" id="ARBA00022614"/>
    </source>
</evidence>
<dbReference type="SUPFAM" id="SSF52058">
    <property type="entry name" value="L domain-like"/>
    <property type="match status" value="1"/>
</dbReference>
<keyword evidence="9 12" id="KW-0472">Membrane</keyword>
<dbReference type="InterPro" id="IPR001611">
    <property type="entry name" value="Leu-rich_rpt"/>
</dbReference>
<evidence type="ECO:0000259" key="14">
    <source>
        <dbReference type="PROSITE" id="PS50011"/>
    </source>
</evidence>
<accession>A0A5N6RNI5</accession>
<keyword evidence="8 12" id="KW-1133">Transmembrane helix</keyword>
<dbReference type="InterPro" id="IPR000719">
    <property type="entry name" value="Prot_kinase_dom"/>
</dbReference>
<keyword evidence="5 12" id="KW-0812">Transmembrane</keyword>
<keyword evidence="3" id="KW-0964">Secreted</keyword>
<keyword evidence="4" id="KW-0433">Leucine-rich repeat</keyword>
<keyword evidence="11" id="KW-0067">ATP-binding</keyword>
<keyword evidence="16" id="KW-1185">Reference proteome</keyword>
<dbReference type="PANTHER" id="PTHR48007:SF53">
    <property type="entry name" value="OS01G0711200 PROTEIN"/>
    <property type="match status" value="1"/>
</dbReference>
<feature type="chain" id="PRO_5024355593" description="Protein kinase domain-containing protein" evidence="13">
    <location>
        <begin position="23"/>
        <end position="630"/>
    </location>
</feature>
<dbReference type="PANTHER" id="PTHR48007">
    <property type="entry name" value="LEUCINE-RICH REPEAT RECEPTOR-LIKE PROTEIN KINASE PXC1"/>
    <property type="match status" value="1"/>
</dbReference>
<name>A0A5N6RNI5_9ROSI</name>
<evidence type="ECO:0000256" key="1">
    <source>
        <dbReference type="ARBA" id="ARBA00004191"/>
    </source>
</evidence>
<dbReference type="PROSITE" id="PS00107">
    <property type="entry name" value="PROTEIN_KINASE_ATP"/>
    <property type="match status" value="1"/>
</dbReference>
<feature type="signal peptide" evidence="13">
    <location>
        <begin position="1"/>
        <end position="22"/>
    </location>
</feature>
<protein>
    <recommendedName>
        <fullName evidence="14">Protein kinase domain-containing protein</fullName>
    </recommendedName>
</protein>
<dbReference type="InterPro" id="IPR013210">
    <property type="entry name" value="LRR_N_plant-typ"/>
</dbReference>
<dbReference type="GO" id="GO:0016020">
    <property type="term" value="C:membrane"/>
    <property type="evidence" value="ECO:0007669"/>
    <property type="project" value="UniProtKB-SubCell"/>
</dbReference>
<dbReference type="Pfam" id="PF00069">
    <property type="entry name" value="Pkinase"/>
    <property type="match status" value="1"/>
</dbReference>
<evidence type="ECO:0000256" key="11">
    <source>
        <dbReference type="PROSITE-ProRule" id="PRU10141"/>
    </source>
</evidence>
<evidence type="ECO:0000256" key="3">
    <source>
        <dbReference type="ARBA" id="ARBA00022512"/>
    </source>
</evidence>
<dbReference type="Gene3D" id="3.80.10.10">
    <property type="entry name" value="Ribonuclease Inhibitor"/>
    <property type="match status" value="2"/>
</dbReference>
<evidence type="ECO:0000256" key="13">
    <source>
        <dbReference type="SAM" id="SignalP"/>
    </source>
</evidence>
<dbReference type="InterPro" id="IPR017441">
    <property type="entry name" value="Protein_kinase_ATP_BS"/>
</dbReference>
<feature type="domain" description="Protein kinase" evidence="14">
    <location>
        <begin position="334"/>
        <end position="602"/>
    </location>
</feature>
<dbReference type="SUPFAM" id="SSF56112">
    <property type="entry name" value="Protein kinase-like (PK-like)"/>
    <property type="match status" value="1"/>
</dbReference>
<dbReference type="GO" id="GO:0004672">
    <property type="term" value="F:protein kinase activity"/>
    <property type="evidence" value="ECO:0007669"/>
    <property type="project" value="InterPro"/>
</dbReference>
<evidence type="ECO:0000256" key="6">
    <source>
        <dbReference type="ARBA" id="ARBA00022729"/>
    </source>
</evidence>
<evidence type="ECO:0000256" key="9">
    <source>
        <dbReference type="ARBA" id="ARBA00023136"/>
    </source>
</evidence>
<evidence type="ECO:0000256" key="2">
    <source>
        <dbReference type="ARBA" id="ARBA00004370"/>
    </source>
</evidence>
<dbReference type="Pfam" id="PF08263">
    <property type="entry name" value="LRRNT_2"/>
    <property type="match status" value="1"/>
</dbReference>
<feature type="binding site" evidence="11">
    <location>
        <position position="362"/>
    </location>
    <ligand>
        <name>ATP</name>
        <dbReference type="ChEBI" id="CHEBI:30616"/>
    </ligand>
</feature>
<evidence type="ECO:0000256" key="10">
    <source>
        <dbReference type="ARBA" id="ARBA00038043"/>
    </source>
</evidence>
<proteinExistence type="inferred from homology"/>
<comment type="similarity">
    <text evidence="10">Belongs to the polygalacturonase-inhibiting protein family.</text>
</comment>
<comment type="subcellular location">
    <subcellularLocation>
        <location evidence="2">Membrane</location>
    </subcellularLocation>
    <subcellularLocation>
        <location evidence="1">Secreted</location>
        <location evidence="1">Cell wall</location>
    </subcellularLocation>
</comment>
<dbReference type="Gene3D" id="3.30.200.20">
    <property type="entry name" value="Phosphorylase Kinase, domain 1"/>
    <property type="match status" value="1"/>
</dbReference>
<sequence length="630" mass="68863">MPAQQLSVVALILWASLSLSLSNPEDLAALLAFKASSDPSNSLFSWVNSSDPCSATWLGVSCDPTTHRVTGLFLQDLNLAGTTQPLSQLAHLRHLSLNRNLLYSSSLPLNLSSWPQLKHLYLSHNHFDGAFPTGISQLHRLRRLDLSHNSFSGEIPLTYLIRLPRLLTLRLESNSFTGDLNSVNPSSSSNSSSSISDFNVSNNNLTGEIPRWLSQFPASSFAGNKHLCGKPLPNECSNLTVDSGSRIADKKTRGKKDLLVLVYIGADAVAALGIIVVVTCCEIKKRNRSGTHMVVNGFGSRRTNGTRGRGKGEEEEMVVFEGCKGVDEVGDLLKASAELLGNGCMGSTYKVVMDGGDVVAAKMVRGRTKKKEVDGWLGLIGGLRHSNIVSLRAYHHSNHELLLVYDFLPNGSLHSLLHGNRGPGRTPLEWSTRLKVASDSAQGLAFLHAYDKANIFHGHLTSSNILVDHLGAACITDIGLRQLFPAATTSSSPDDAYEAPEFLLTQRKHFTQKCDVYSFGVILLEILTGKMTAEEGEVSLVKWVVQRVARDLEECARQVFDFELLVHKGMEVEMMAVLQLALLCVAQLPKDRPKMSVVHRMIEDIRMRGGREVGAKSIFNDLSFDSSPSP</sequence>
<gene>
    <name evidence="15" type="ORF">FH972_017961</name>
</gene>
<evidence type="ECO:0000313" key="15">
    <source>
        <dbReference type="EMBL" id="KAE8100027.1"/>
    </source>
</evidence>
<reference evidence="15 16" key="1">
    <citation type="submission" date="2019-06" db="EMBL/GenBank/DDBJ databases">
        <title>A chromosomal-level reference genome of Carpinus fangiana (Coryloideae, Betulaceae).</title>
        <authorList>
            <person name="Yang X."/>
            <person name="Wang Z."/>
            <person name="Zhang L."/>
            <person name="Hao G."/>
            <person name="Liu J."/>
            <person name="Yang Y."/>
        </authorList>
    </citation>
    <scope>NUCLEOTIDE SEQUENCE [LARGE SCALE GENOMIC DNA]</scope>
    <source>
        <strain evidence="15">Cfa_2016G</strain>
        <tissue evidence="15">Leaf</tissue>
    </source>
</reference>
<dbReference type="FunFam" id="3.80.10.10:FF:000400">
    <property type="entry name" value="Nuclear pore complex protein NUP107"/>
    <property type="match status" value="1"/>
</dbReference>
<dbReference type="Gene3D" id="1.10.510.10">
    <property type="entry name" value="Transferase(Phosphotransferase) domain 1"/>
    <property type="match status" value="1"/>
</dbReference>
<organism evidence="15 16">
    <name type="scientific">Carpinus fangiana</name>
    <dbReference type="NCBI Taxonomy" id="176857"/>
    <lineage>
        <taxon>Eukaryota</taxon>
        <taxon>Viridiplantae</taxon>
        <taxon>Streptophyta</taxon>
        <taxon>Embryophyta</taxon>
        <taxon>Tracheophyta</taxon>
        <taxon>Spermatophyta</taxon>
        <taxon>Magnoliopsida</taxon>
        <taxon>eudicotyledons</taxon>
        <taxon>Gunneridae</taxon>
        <taxon>Pentapetalae</taxon>
        <taxon>rosids</taxon>
        <taxon>fabids</taxon>
        <taxon>Fagales</taxon>
        <taxon>Betulaceae</taxon>
        <taxon>Carpinus</taxon>
    </lineage>
</organism>
<evidence type="ECO:0000256" key="7">
    <source>
        <dbReference type="ARBA" id="ARBA00022737"/>
    </source>
</evidence>
<keyword evidence="6 13" id="KW-0732">Signal</keyword>
<keyword evidence="11" id="KW-0547">Nucleotide-binding</keyword>
<dbReference type="InterPro" id="IPR011009">
    <property type="entry name" value="Kinase-like_dom_sf"/>
</dbReference>
<dbReference type="OrthoDB" id="1890790at2759"/>
<feature type="transmembrane region" description="Helical" evidence="12">
    <location>
        <begin position="258"/>
        <end position="281"/>
    </location>
</feature>
<evidence type="ECO:0000256" key="12">
    <source>
        <dbReference type="SAM" id="Phobius"/>
    </source>
</evidence>
<evidence type="ECO:0000313" key="16">
    <source>
        <dbReference type="Proteomes" id="UP000327013"/>
    </source>
</evidence>
<dbReference type="GO" id="GO:0005524">
    <property type="term" value="F:ATP binding"/>
    <property type="evidence" value="ECO:0007669"/>
    <property type="project" value="UniProtKB-UniRule"/>
</dbReference>
<evidence type="ECO:0000256" key="5">
    <source>
        <dbReference type="ARBA" id="ARBA00022692"/>
    </source>
</evidence>
<keyword evidence="7" id="KW-0677">Repeat</keyword>
<evidence type="ECO:0000256" key="8">
    <source>
        <dbReference type="ARBA" id="ARBA00022989"/>
    </source>
</evidence>
<keyword evidence="3" id="KW-0134">Cell wall</keyword>
<dbReference type="InterPro" id="IPR032675">
    <property type="entry name" value="LRR_dom_sf"/>
</dbReference>
<dbReference type="EMBL" id="CM017327">
    <property type="protein sequence ID" value="KAE8100027.1"/>
    <property type="molecule type" value="Genomic_DNA"/>
</dbReference>